<dbReference type="InterPro" id="IPR002213">
    <property type="entry name" value="UDP_glucos_trans"/>
</dbReference>
<dbReference type="RefSeq" id="XP_024935430.3">
    <property type="nucleotide sequence ID" value="XM_025079662.3"/>
</dbReference>
<keyword evidence="3 4" id="KW-0808">Transferase</keyword>
<sequence length="493" mass="54763">MAKTELHLFFFPFMSPGHLIPMVDIARLVAAHGVKVSIATTPRNISRFQNIFIRDQDDSDLHINIHKLEFPFSEANLPETCESLDSLPTRLHSYNFSKATMMLQPQGDELVRQHRPDAIVSDMNLPWTADVADKYGIPRIIFHGTCCFSLSVSAVSAQHNPNANNTNSVSYTQPFLLPGLPDPVYVTKSQMPGRFFGNTGLEEFFAKFIDAETKTYGTVANTFCELEPKYVDCYAKITGKKVWPVGPVSLFNTKTNDIAERGNRASIDKDLCLSWLDSKKPNSVLYICFGSLCVFARSQFLELGFGLEASKSSFIWVIKDNNANEPVVLPEGFEERVKDRGLIIRGWAPQVLILNHPAVGGFMTHCGWNSVLESVTAGVPLITWPLFGEQFFNENFVLNQLGIGVGIGVHSGLAWGEEERIGALVKRDRVEETVNRLMGGDESVEGMRKRASQLGELAKAAVGKGGSSNINIGRLLEDLFSLKKERLETEVQK</sequence>
<evidence type="ECO:0000256" key="5">
    <source>
        <dbReference type="RuleBase" id="RU362057"/>
    </source>
</evidence>
<dbReference type="PANTHER" id="PTHR48047">
    <property type="entry name" value="GLYCOSYLTRANSFERASE"/>
    <property type="match status" value="1"/>
</dbReference>
<dbReference type="Pfam" id="PF00201">
    <property type="entry name" value="UDPGT"/>
    <property type="match status" value="1"/>
</dbReference>
<dbReference type="PROSITE" id="PS00375">
    <property type="entry name" value="UDPGT"/>
    <property type="match status" value="1"/>
</dbReference>
<proteinExistence type="inferred from homology"/>
<dbReference type="GO" id="GO:0035251">
    <property type="term" value="F:UDP-glucosyltransferase activity"/>
    <property type="evidence" value="ECO:0007669"/>
    <property type="project" value="TreeGrafter"/>
</dbReference>
<organism evidence="6 7">
    <name type="scientific">Ziziphus jujuba</name>
    <name type="common">Chinese jujube</name>
    <name type="synonym">Ziziphus sativa</name>
    <dbReference type="NCBI Taxonomy" id="326968"/>
    <lineage>
        <taxon>Eukaryota</taxon>
        <taxon>Viridiplantae</taxon>
        <taxon>Streptophyta</taxon>
        <taxon>Embryophyta</taxon>
        <taxon>Tracheophyta</taxon>
        <taxon>Spermatophyta</taxon>
        <taxon>Magnoliopsida</taxon>
        <taxon>eudicotyledons</taxon>
        <taxon>Gunneridae</taxon>
        <taxon>Pentapetalae</taxon>
        <taxon>rosids</taxon>
        <taxon>fabids</taxon>
        <taxon>Rosales</taxon>
        <taxon>Rhamnaceae</taxon>
        <taxon>Paliureae</taxon>
        <taxon>Ziziphus</taxon>
    </lineage>
</organism>
<dbReference type="CDD" id="cd03784">
    <property type="entry name" value="GT1_Gtf-like"/>
    <property type="match status" value="1"/>
</dbReference>
<reference evidence="7 8" key="1">
    <citation type="submission" date="2025-05" db="UniProtKB">
        <authorList>
            <consortium name="RefSeq"/>
        </authorList>
    </citation>
    <scope>IDENTIFICATION</scope>
    <source>
        <tissue evidence="7 8">Seedling</tissue>
    </source>
</reference>
<dbReference type="SMR" id="A0A6P6GSY0"/>
<dbReference type="AlphaFoldDB" id="A0A6P6GSY0"/>
<dbReference type="SUPFAM" id="SSF53756">
    <property type="entry name" value="UDP-Glycosyltransferase/glycogen phosphorylase"/>
    <property type="match status" value="1"/>
</dbReference>
<dbReference type="InParanoid" id="A0A6P6GSY0"/>
<comment type="similarity">
    <text evidence="1 4">Belongs to the UDP-glycosyltransferase family.</text>
</comment>
<evidence type="ECO:0000256" key="1">
    <source>
        <dbReference type="ARBA" id="ARBA00009995"/>
    </source>
</evidence>
<dbReference type="KEGG" id="zju:107431889"/>
<evidence type="ECO:0000313" key="7">
    <source>
        <dbReference type="RefSeq" id="XP_024935430.3"/>
    </source>
</evidence>
<dbReference type="RefSeq" id="XP_048320945.2">
    <property type="nucleotide sequence ID" value="XM_048464988.2"/>
</dbReference>
<gene>
    <name evidence="7 8" type="primary">LOC107431889</name>
</gene>
<dbReference type="FunFam" id="3.40.50.2000:FF:000047">
    <property type="entry name" value="Glycosyltransferase"/>
    <property type="match status" value="1"/>
</dbReference>
<evidence type="ECO:0000256" key="2">
    <source>
        <dbReference type="ARBA" id="ARBA00022676"/>
    </source>
</evidence>
<accession>A0A6P6GSY0</accession>
<protein>
    <recommendedName>
        <fullName evidence="5">Glycosyltransferase</fullName>
        <ecNumber evidence="5">2.4.1.-</ecNumber>
    </recommendedName>
</protein>
<evidence type="ECO:0000256" key="3">
    <source>
        <dbReference type="ARBA" id="ARBA00022679"/>
    </source>
</evidence>
<evidence type="ECO:0000313" key="8">
    <source>
        <dbReference type="RefSeq" id="XP_048320945.2"/>
    </source>
</evidence>
<dbReference type="Proteomes" id="UP001652623">
    <property type="component" value="Chromosome 11"/>
</dbReference>
<dbReference type="GeneID" id="107431889"/>
<dbReference type="FunFam" id="3.40.50.2000:FF:000071">
    <property type="entry name" value="Glycosyltransferase"/>
    <property type="match status" value="1"/>
</dbReference>
<dbReference type="PANTHER" id="PTHR48047:SF182">
    <property type="entry name" value="GLYCOSYLTRANSFERASE"/>
    <property type="match status" value="1"/>
</dbReference>
<keyword evidence="6" id="KW-1185">Reference proteome</keyword>
<dbReference type="InterPro" id="IPR035595">
    <property type="entry name" value="UDP_glycos_trans_CS"/>
</dbReference>
<dbReference type="Gene3D" id="3.40.50.2000">
    <property type="entry name" value="Glycogen Phosphorylase B"/>
    <property type="match status" value="2"/>
</dbReference>
<evidence type="ECO:0000313" key="6">
    <source>
        <dbReference type="Proteomes" id="UP001652623"/>
    </source>
</evidence>
<dbReference type="EC" id="2.4.1.-" evidence="5"/>
<name>A0A6P6GSY0_ZIZJJ</name>
<evidence type="ECO:0000256" key="4">
    <source>
        <dbReference type="RuleBase" id="RU003718"/>
    </source>
</evidence>
<keyword evidence="2 4" id="KW-0328">Glycosyltransferase</keyword>